<protein>
    <recommendedName>
        <fullName evidence="5">DUF4352 domain-containing protein</fullName>
    </recommendedName>
</protein>
<organism evidence="3 4">
    <name type="scientific">Streptomyces mesophilus</name>
    <dbReference type="NCBI Taxonomy" id="1775132"/>
    <lineage>
        <taxon>Bacteria</taxon>
        <taxon>Bacillati</taxon>
        <taxon>Actinomycetota</taxon>
        <taxon>Actinomycetes</taxon>
        <taxon>Kitasatosporales</taxon>
        <taxon>Streptomycetaceae</taxon>
        <taxon>Streptomyces</taxon>
    </lineage>
</organism>
<gene>
    <name evidence="3" type="ORF">G6045_37215</name>
</gene>
<name>A0A6G4XX46_9ACTN</name>
<evidence type="ECO:0000256" key="1">
    <source>
        <dbReference type="SAM" id="MobiDB-lite"/>
    </source>
</evidence>
<keyword evidence="4" id="KW-1185">Reference proteome</keyword>
<comment type="caution">
    <text evidence="3">The sequence shown here is derived from an EMBL/GenBank/DDBJ whole genome shotgun (WGS) entry which is preliminary data.</text>
</comment>
<feature type="signal peptide" evidence="2">
    <location>
        <begin position="1"/>
        <end position="22"/>
    </location>
</feature>
<dbReference type="PROSITE" id="PS51257">
    <property type="entry name" value="PROKAR_LIPOPROTEIN"/>
    <property type="match status" value="1"/>
</dbReference>
<feature type="region of interest" description="Disordered" evidence="1">
    <location>
        <begin position="21"/>
        <end position="61"/>
    </location>
</feature>
<evidence type="ECO:0000313" key="4">
    <source>
        <dbReference type="Proteomes" id="UP000481109"/>
    </source>
</evidence>
<feature type="compositionally biased region" description="Basic and acidic residues" evidence="1">
    <location>
        <begin position="25"/>
        <end position="61"/>
    </location>
</feature>
<keyword evidence="2" id="KW-0732">Signal</keyword>
<evidence type="ECO:0000313" key="3">
    <source>
        <dbReference type="EMBL" id="NGO81264.1"/>
    </source>
</evidence>
<proteinExistence type="predicted"/>
<reference evidence="3 4" key="1">
    <citation type="submission" date="2020-02" db="EMBL/GenBank/DDBJ databases">
        <title>Whole-genome analyses of novel actinobacteria.</title>
        <authorList>
            <person name="Sahin N."/>
            <person name="Tokatli A."/>
        </authorList>
    </citation>
    <scope>NUCLEOTIDE SEQUENCE [LARGE SCALE GENOMIC DNA]</scope>
    <source>
        <strain evidence="3 4">YC504</strain>
    </source>
</reference>
<dbReference type="AlphaFoldDB" id="A0A6G4XX46"/>
<evidence type="ECO:0008006" key="5">
    <source>
        <dbReference type="Google" id="ProtNLM"/>
    </source>
</evidence>
<accession>A0A6G4XX46</accession>
<dbReference type="EMBL" id="JAAKZW010000301">
    <property type="protein sequence ID" value="NGO81264.1"/>
    <property type="molecule type" value="Genomic_DNA"/>
</dbReference>
<sequence>MKVRRALTAVAITSGLILGVSACGGEDKGGEDKTSSESSPAKDDKQSKEKEEPEAPAEEKVLAEVTGGDNITLTVNSAVRDQGGFLTVTGKVKNGSGKAWNPGNWRGDEKELQKNAHSMAGASVVDKAGKKRYLVLRDTEGRCLCTKFPAFMSDDEKTFFAQFPAPPESATTVDFQIADMPPASIEISEGE</sequence>
<evidence type="ECO:0000256" key="2">
    <source>
        <dbReference type="SAM" id="SignalP"/>
    </source>
</evidence>
<dbReference type="RefSeq" id="WP_165336665.1">
    <property type="nucleotide sequence ID" value="NZ_JAAKZW010000301.1"/>
</dbReference>
<feature type="chain" id="PRO_5026285929" description="DUF4352 domain-containing protein" evidence="2">
    <location>
        <begin position="23"/>
        <end position="191"/>
    </location>
</feature>
<dbReference type="Proteomes" id="UP000481109">
    <property type="component" value="Unassembled WGS sequence"/>
</dbReference>